<name>A0ABS7YVY2_9FIRM</name>
<keyword evidence="11" id="KW-1185">Reference proteome</keyword>
<dbReference type="InterPro" id="IPR003439">
    <property type="entry name" value="ABC_transporter-like_ATP-bd"/>
</dbReference>
<dbReference type="PROSITE" id="PS00211">
    <property type="entry name" value="ABC_TRANSPORTER_1"/>
    <property type="match status" value="1"/>
</dbReference>
<evidence type="ECO:0000256" key="1">
    <source>
        <dbReference type="ARBA" id="ARBA00004651"/>
    </source>
</evidence>
<keyword evidence="2 7" id="KW-0812">Transmembrane</keyword>
<dbReference type="PANTHER" id="PTHR24221:SF654">
    <property type="entry name" value="ATP-BINDING CASSETTE SUB-FAMILY B MEMBER 6"/>
    <property type="match status" value="1"/>
</dbReference>
<accession>A0ABS7YVY2</accession>
<evidence type="ECO:0000313" key="11">
    <source>
        <dbReference type="Proteomes" id="UP001198374"/>
    </source>
</evidence>
<proteinExistence type="predicted"/>
<dbReference type="EMBL" id="JAIWIY010000001">
    <property type="protein sequence ID" value="MCA2095887.1"/>
    <property type="molecule type" value="Genomic_DNA"/>
</dbReference>
<keyword evidence="4 10" id="KW-0067">ATP-binding</keyword>
<dbReference type="PANTHER" id="PTHR24221">
    <property type="entry name" value="ATP-BINDING CASSETTE SUB-FAMILY B"/>
    <property type="match status" value="1"/>
</dbReference>
<dbReference type="SMART" id="SM00382">
    <property type="entry name" value="AAA"/>
    <property type="match status" value="1"/>
</dbReference>
<organism evidence="10 11">
    <name type="scientific">Anaerococcus degeneri</name>
    <dbReference type="NCBI Taxonomy" id="361500"/>
    <lineage>
        <taxon>Bacteria</taxon>
        <taxon>Bacillati</taxon>
        <taxon>Bacillota</taxon>
        <taxon>Tissierellia</taxon>
        <taxon>Tissierellales</taxon>
        <taxon>Peptoniphilaceae</taxon>
        <taxon>Anaerococcus</taxon>
    </lineage>
</organism>
<comment type="caution">
    <text evidence="10">The sequence shown here is derived from an EMBL/GenBank/DDBJ whole genome shotgun (WGS) entry which is preliminary data.</text>
</comment>
<dbReference type="InterPro" id="IPR036640">
    <property type="entry name" value="ABC1_TM_sf"/>
</dbReference>
<feature type="domain" description="ABC transporter" evidence="8">
    <location>
        <begin position="225"/>
        <end position="428"/>
    </location>
</feature>
<evidence type="ECO:0000256" key="4">
    <source>
        <dbReference type="ARBA" id="ARBA00022840"/>
    </source>
</evidence>
<dbReference type="SUPFAM" id="SSF90123">
    <property type="entry name" value="ABC transporter transmembrane region"/>
    <property type="match status" value="1"/>
</dbReference>
<dbReference type="InterPro" id="IPR017871">
    <property type="entry name" value="ABC_transporter-like_CS"/>
</dbReference>
<dbReference type="RefSeq" id="WP_225304682.1">
    <property type="nucleotide sequence ID" value="NZ_JAGGLO010000003.1"/>
</dbReference>
<dbReference type="InterPro" id="IPR039421">
    <property type="entry name" value="Type_1_exporter"/>
</dbReference>
<feature type="transmembrane region" description="Helical" evidence="7">
    <location>
        <begin position="21"/>
        <end position="40"/>
    </location>
</feature>
<feature type="domain" description="ABC transmembrane type-1" evidence="9">
    <location>
        <begin position="25"/>
        <end position="191"/>
    </location>
</feature>
<feature type="transmembrane region" description="Helical" evidence="7">
    <location>
        <begin position="46"/>
        <end position="66"/>
    </location>
</feature>
<dbReference type="InterPro" id="IPR027417">
    <property type="entry name" value="P-loop_NTPase"/>
</dbReference>
<dbReference type="Gene3D" id="1.20.1560.10">
    <property type="entry name" value="ABC transporter type 1, transmembrane domain"/>
    <property type="match status" value="1"/>
</dbReference>
<feature type="transmembrane region" description="Helical" evidence="7">
    <location>
        <begin position="131"/>
        <end position="150"/>
    </location>
</feature>
<evidence type="ECO:0000256" key="3">
    <source>
        <dbReference type="ARBA" id="ARBA00022741"/>
    </source>
</evidence>
<gene>
    <name evidence="10" type="ORF">LDJ82_03050</name>
</gene>
<evidence type="ECO:0000259" key="8">
    <source>
        <dbReference type="PROSITE" id="PS50893"/>
    </source>
</evidence>
<sequence length="428" mass="49633">MLASINVDINTNIEDFINDYYINKLDIIILLINIFIYSFAIINLDFVLIVLILAPNIMTLLIPYFFRNKIEEYKTNNIEFNKYFNSKVLDYTLGINVIKNMLATSAFKNEVNKSLSKKLWSEMKLGKFESLLEICIGLVSYMGLFILIAYGSMSIYNSKMTVGAFIAAIQFSDIIISPLIRLITSINTLNSGRVAYKTIDKRYGKKIEKVKEIKKLNNAEDFNNIEIENLKFSYPDNLNINLRDIKINKADKVLIKGNNGSGKSTLLRILTGNIKDFEGEVYFNGYSIKDLDYMYLSNYFSIINQNQYIFNMSPENNICLYSPIDFNDFKEYFDLVHYDEISKTDQTSQSLSGGEKQRIALLRALVRDKQILVIDEGLNQVQKDLRNYILNYFLNDKDLTFIYVSHDIGDYKDKFDLVIDMNENDKYL</sequence>
<keyword evidence="5 7" id="KW-1133">Transmembrane helix</keyword>
<dbReference type="Pfam" id="PF00005">
    <property type="entry name" value="ABC_tran"/>
    <property type="match status" value="1"/>
</dbReference>
<comment type="subcellular location">
    <subcellularLocation>
        <location evidence="1">Cell membrane</location>
        <topology evidence="1">Multi-pass membrane protein</topology>
    </subcellularLocation>
</comment>
<dbReference type="GO" id="GO:0005524">
    <property type="term" value="F:ATP binding"/>
    <property type="evidence" value="ECO:0007669"/>
    <property type="project" value="UniProtKB-KW"/>
</dbReference>
<dbReference type="PROSITE" id="PS50893">
    <property type="entry name" value="ABC_TRANSPORTER_2"/>
    <property type="match status" value="1"/>
</dbReference>
<dbReference type="Pfam" id="PF00664">
    <property type="entry name" value="ABC_membrane"/>
    <property type="match status" value="1"/>
</dbReference>
<dbReference type="Proteomes" id="UP001198374">
    <property type="component" value="Unassembled WGS sequence"/>
</dbReference>
<dbReference type="Gene3D" id="3.40.50.300">
    <property type="entry name" value="P-loop containing nucleotide triphosphate hydrolases"/>
    <property type="match status" value="1"/>
</dbReference>
<evidence type="ECO:0000259" key="9">
    <source>
        <dbReference type="PROSITE" id="PS50929"/>
    </source>
</evidence>
<evidence type="ECO:0000256" key="2">
    <source>
        <dbReference type="ARBA" id="ARBA00022692"/>
    </source>
</evidence>
<feature type="transmembrane region" description="Helical" evidence="7">
    <location>
        <begin position="162"/>
        <end position="183"/>
    </location>
</feature>
<dbReference type="InterPro" id="IPR003593">
    <property type="entry name" value="AAA+_ATPase"/>
</dbReference>
<keyword evidence="3" id="KW-0547">Nucleotide-binding</keyword>
<evidence type="ECO:0000256" key="7">
    <source>
        <dbReference type="SAM" id="Phobius"/>
    </source>
</evidence>
<dbReference type="SUPFAM" id="SSF52540">
    <property type="entry name" value="P-loop containing nucleoside triphosphate hydrolases"/>
    <property type="match status" value="1"/>
</dbReference>
<dbReference type="PROSITE" id="PS50929">
    <property type="entry name" value="ABC_TM1F"/>
    <property type="match status" value="1"/>
</dbReference>
<evidence type="ECO:0000256" key="6">
    <source>
        <dbReference type="ARBA" id="ARBA00023136"/>
    </source>
</evidence>
<reference evidence="11" key="1">
    <citation type="submission" date="2023-07" db="EMBL/GenBank/DDBJ databases">
        <title>FDA dAtabase for Regulatory Grade micrObial Sequences (FDA-ARGOS): Supporting development and validation of Infectious Disease Dx tests.</title>
        <authorList>
            <person name="Sproer C."/>
            <person name="Gronow S."/>
            <person name="Severitt S."/>
            <person name="Schroder I."/>
            <person name="Tallon L."/>
            <person name="Sadzewicz L."/>
            <person name="Zhao X."/>
            <person name="Boylan J."/>
            <person name="Ott S."/>
            <person name="Bowen H."/>
            <person name="Vavikolanu K."/>
            <person name="Hazen T."/>
            <person name="Aluvathingal J."/>
            <person name="Nadendla S."/>
            <person name="Lowell S."/>
            <person name="Myers T."/>
            <person name="Yan Y."/>
        </authorList>
    </citation>
    <scope>NUCLEOTIDE SEQUENCE [LARGE SCALE GENOMIC DNA]</scope>
    <source>
        <strain evidence="11">FDAARGOS_1538</strain>
    </source>
</reference>
<protein>
    <submittedName>
        <fullName evidence="10">ABC transporter ATP-binding protein/permease</fullName>
    </submittedName>
</protein>
<evidence type="ECO:0000256" key="5">
    <source>
        <dbReference type="ARBA" id="ARBA00022989"/>
    </source>
</evidence>
<keyword evidence="6 7" id="KW-0472">Membrane</keyword>
<evidence type="ECO:0000313" key="10">
    <source>
        <dbReference type="EMBL" id="MCA2095887.1"/>
    </source>
</evidence>
<dbReference type="InterPro" id="IPR011527">
    <property type="entry name" value="ABC1_TM_dom"/>
</dbReference>